<feature type="compositionally biased region" description="Low complexity" evidence="1">
    <location>
        <begin position="70"/>
        <end position="86"/>
    </location>
</feature>
<name>A0AAD8JFN9_9APIA</name>
<sequence>MWKEESHEDPHPLENSVSDKILSKCASFSCSVNAPSLVASVGKENDGKTGDGQDNLLALNGCPNDSSPYPRSLSLPTPLKPLPALKGSREKHGVPLKKPGETWCPMVASLLWAAREKTRSKLRNIVGVPTGVSSYWMII</sequence>
<reference evidence="2" key="2">
    <citation type="submission" date="2023-05" db="EMBL/GenBank/DDBJ databases">
        <authorList>
            <person name="Schelkunov M.I."/>
        </authorList>
    </citation>
    <scope>NUCLEOTIDE SEQUENCE</scope>
    <source>
        <strain evidence="2">Hsosn_3</strain>
        <tissue evidence="2">Leaf</tissue>
    </source>
</reference>
<dbReference type="EMBL" id="JAUIZM010000001">
    <property type="protein sequence ID" value="KAK1401591.1"/>
    <property type="molecule type" value="Genomic_DNA"/>
</dbReference>
<accession>A0AAD8JFN9</accession>
<proteinExistence type="predicted"/>
<dbReference type="PANTHER" id="PTHR34952">
    <property type="entry name" value="OS05G0113500 PROTEIN"/>
    <property type="match status" value="1"/>
</dbReference>
<protein>
    <submittedName>
        <fullName evidence="2">Uncharacterized protein</fullName>
    </submittedName>
</protein>
<dbReference type="AlphaFoldDB" id="A0AAD8JFN9"/>
<reference evidence="2" key="1">
    <citation type="submission" date="2023-02" db="EMBL/GenBank/DDBJ databases">
        <title>Genome of toxic invasive species Heracleum sosnowskyi carries increased number of genes despite the absence of recent whole-genome duplications.</title>
        <authorList>
            <person name="Schelkunov M."/>
            <person name="Shtratnikova V."/>
            <person name="Makarenko M."/>
            <person name="Klepikova A."/>
            <person name="Omelchenko D."/>
            <person name="Novikova G."/>
            <person name="Obukhova E."/>
            <person name="Bogdanov V."/>
            <person name="Penin A."/>
            <person name="Logacheva M."/>
        </authorList>
    </citation>
    <scope>NUCLEOTIDE SEQUENCE</scope>
    <source>
        <strain evidence="2">Hsosn_3</strain>
        <tissue evidence="2">Leaf</tissue>
    </source>
</reference>
<keyword evidence="4" id="KW-1185">Reference proteome</keyword>
<organism evidence="2 4">
    <name type="scientific">Heracleum sosnowskyi</name>
    <dbReference type="NCBI Taxonomy" id="360622"/>
    <lineage>
        <taxon>Eukaryota</taxon>
        <taxon>Viridiplantae</taxon>
        <taxon>Streptophyta</taxon>
        <taxon>Embryophyta</taxon>
        <taxon>Tracheophyta</taxon>
        <taxon>Spermatophyta</taxon>
        <taxon>Magnoliopsida</taxon>
        <taxon>eudicotyledons</taxon>
        <taxon>Gunneridae</taxon>
        <taxon>Pentapetalae</taxon>
        <taxon>asterids</taxon>
        <taxon>campanulids</taxon>
        <taxon>Apiales</taxon>
        <taxon>Apiaceae</taxon>
        <taxon>Apioideae</taxon>
        <taxon>apioid superclade</taxon>
        <taxon>Tordylieae</taxon>
        <taxon>Tordyliinae</taxon>
        <taxon>Heracleum</taxon>
    </lineage>
</organism>
<evidence type="ECO:0000313" key="4">
    <source>
        <dbReference type="Proteomes" id="UP001237642"/>
    </source>
</evidence>
<dbReference type="EMBL" id="JAUIZM010000001">
    <property type="protein sequence ID" value="KAK1401590.1"/>
    <property type="molecule type" value="Genomic_DNA"/>
</dbReference>
<gene>
    <name evidence="2" type="ORF">POM88_001195</name>
    <name evidence="3" type="ORF">POM88_001196</name>
</gene>
<evidence type="ECO:0000256" key="1">
    <source>
        <dbReference type="SAM" id="MobiDB-lite"/>
    </source>
</evidence>
<dbReference type="PANTHER" id="PTHR34952:SF2">
    <property type="entry name" value="OS05G0113500 PROTEIN"/>
    <property type="match status" value="1"/>
</dbReference>
<evidence type="ECO:0000313" key="3">
    <source>
        <dbReference type="EMBL" id="KAK1401591.1"/>
    </source>
</evidence>
<evidence type="ECO:0000313" key="2">
    <source>
        <dbReference type="EMBL" id="KAK1401590.1"/>
    </source>
</evidence>
<feature type="region of interest" description="Disordered" evidence="1">
    <location>
        <begin position="41"/>
        <end position="97"/>
    </location>
</feature>
<comment type="caution">
    <text evidence="2">The sequence shown here is derived from an EMBL/GenBank/DDBJ whole genome shotgun (WGS) entry which is preliminary data.</text>
</comment>
<dbReference type="Proteomes" id="UP001237642">
    <property type="component" value="Unassembled WGS sequence"/>
</dbReference>